<keyword evidence="2" id="KW-1185">Reference proteome</keyword>
<name>A0ABQ5R808_9ACTN</name>
<evidence type="ECO:0000313" key="2">
    <source>
        <dbReference type="Proteomes" id="UP001144280"/>
    </source>
</evidence>
<protein>
    <submittedName>
        <fullName evidence="1">Uncharacterized protein</fullName>
    </submittedName>
</protein>
<dbReference type="RefSeq" id="WP_281904689.1">
    <property type="nucleotide sequence ID" value="NZ_BSDI01000071.1"/>
</dbReference>
<dbReference type="EMBL" id="BSDI01000071">
    <property type="protein sequence ID" value="GLI02894.1"/>
    <property type="molecule type" value="Genomic_DNA"/>
</dbReference>
<sequence length="62" mass="6885">MTRHVGALADRLLAMVLPKTTASAVCEPGCGQVPMCCRYTNTKFRWRTCGGPTCGCWWSDWC</sequence>
<gene>
    <name evidence="1" type="ORF">Pa4123_81720</name>
</gene>
<comment type="caution">
    <text evidence="1">The sequence shown here is derived from an EMBL/GenBank/DDBJ whole genome shotgun (WGS) entry which is preliminary data.</text>
</comment>
<dbReference type="Proteomes" id="UP001144280">
    <property type="component" value="Unassembled WGS sequence"/>
</dbReference>
<accession>A0ABQ5R808</accession>
<evidence type="ECO:0000313" key="1">
    <source>
        <dbReference type="EMBL" id="GLI02894.1"/>
    </source>
</evidence>
<reference evidence="1" key="1">
    <citation type="submission" date="2022-12" db="EMBL/GenBank/DDBJ databases">
        <title>New Phytohabitans aurantiacus sp. RD004123 nov., an actinomycete isolated from soil.</title>
        <authorList>
            <person name="Triningsih D.W."/>
            <person name="Harunari E."/>
            <person name="Igarashi Y."/>
        </authorList>
    </citation>
    <scope>NUCLEOTIDE SEQUENCE</scope>
    <source>
        <strain evidence="1">RD004123</strain>
    </source>
</reference>
<organism evidence="1 2">
    <name type="scientific">Phytohabitans aurantiacus</name>
    <dbReference type="NCBI Taxonomy" id="3016789"/>
    <lineage>
        <taxon>Bacteria</taxon>
        <taxon>Bacillati</taxon>
        <taxon>Actinomycetota</taxon>
        <taxon>Actinomycetes</taxon>
        <taxon>Micromonosporales</taxon>
        <taxon>Micromonosporaceae</taxon>
    </lineage>
</organism>
<proteinExistence type="predicted"/>